<dbReference type="InterPro" id="IPR002156">
    <property type="entry name" value="RNaseH_domain"/>
</dbReference>
<dbReference type="CDD" id="cd06222">
    <property type="entry name" value="RNase_H_like"/>
    <property type="match status" value="1"/>
</dbReference>
<reference evidence="4 5" key="1">
    <citation type="journal article" date="2018" name="Science">
        <title>The opium poppy genome and morphinan production.</title>
        <authorList>
            <person name="Guo L."/>
            <person name="Winzer T."/>
            <person name="Yang X."/>
            <person name="Li Y."/>
            <person name="Ning Z."/>
            <person name="He Z."/>
            <person name="Teodor R."/>
            <person name="Lu Y."/>
            <person name="Bowser T.A."/>
            <person name="Graham I.A."/>
            <person name="Ye K."/>
        </authorList>
    </citation>
    <scope>NUCLEOTIDE SEQUENCE [LARGE SCALE GENOMIC DNA]</scope>
    <source>
        <strain evidence="5">cv. HN1</strain>
        <tissue evidence="4">Leaves</tissue>
    </source>
</reference>
<dbReference type="STRING" id="3469.A0A4Y7IR95"/>
<dbReference type="EMBL" id="CM010716">
    <property type="protein sequence ID" value="RZC49998.1"/>
    <property type="molecule type" value="Genomic_DNA"/>
</dbReference>
<dbReference type="AlphaFoldDB" id="A0A4Y7IR95"/>
<protein>
    <recommendedName>
        <fullName evidence="6">RNase H type-1 domain-containing protein</fullName>
    </recommendedName>
</protein>
<dbReference type="InterPro" id="IPR012337">
    <property type="entry name" value="RNaseH-like_sf"/>
</dbReference>
<dbReference type="GO" id="GO:0003676">
    <property type="term" value="F:nucleic acid binding"/>
    <property type="evidence" value="ECO:0007669"/>
    <property type="project" value="InterPro"/>
</dbReference>
<accession>A0A4Y7IR95</accession>
<dbReference type="GO" id="GO:0004523">
    <property type="term" value="F:RNA-DNA hybrid ribonuclease activity"/>
    <property type="evidence" value="ECO:0007669"/>
    <property type="project" value="InterPro"/>
</dbReference>
<feature type="compositionally biased region" description="Basic and acidic residues" evidence="1">
    <location>
        <begin position="1"/>
        <end position="16"/>
    </location>
</feature>
<feature type="domain" description="Reverse transcriptase zinc-binding" evidence="3">
    <location>
        <begin position="94"/>
        <end position="166"/>
    </location>
</feature>
<dbReference type="OMA" id="NTHINPI"/>
<dbReference type="SUPFAM" id="SSF53098">
    <property type="entry name" value="Ribonuclease H-like"/>
    <property type="match status" value="1"/>
</dbReference>
<feature type="domain" description="RNase H type-1" evidence="2">
    <location>
        <begin position="199"/>
        <end position="310"/>
    </location>
</feature>
<feature type="region of interest" description="Disordered" evidence="1">
    <location>
        <begin position="1"/>
        <end position="24"/>
    </location>
</feature>
<dbReference type="PANTHER" id="PTHR47074">
    <property type="entry name" value="BNAC02G40300D PROTEIN"/>
    <property type="match status" value="1"/>
</dbReference>
<evidence type="ECO:0000259" key="3">
    <source>
        <dbReference type="Pfam" id="PF13966"/>
    </source>
</evidence>
<organism evidence="4 5">
    <name type="scientific">Papaver somniferum</name>
    <name type="common">Opium poppy</name>
    <dbReference type="NCBI Taxonomy" id="3469"/>
    <lineage>
        <taxon>Eukaryota</taxon>
        <taxon>Viridiplantae</taxon>
        <taxon>Streptophyta</taxon>
        <taxon>Embryophyta</taxon>
        <taxon>Tracheophyta</taxon>
        <taxon>Spermatophyta</taxon>
        <taxon>Magnoliopsida</taxon>
        <taxon>Ranunculales</taxon>
        <taxon>Papaveraceae</taxon>
        <taxon>Papaveroideae</taxon>
        <taxon>Papaver</taxon>
    </lineage>
</organism>
<dbReference type="Pfam" id="PF13456">
    <property type="entry name" value="RVT_3"/>
    <property type="match status" value="1"/>
</dbReference>
<evidence type="ECO:0000259" key="2">
    <source>
        <dbReference type="Pfam" id="PF13456"/>
    </source>
</evidence>
<proteinExistence type="predicted"/>
<dbReference type="Pfam" id="PF13966">
    <property type="entry name" value="zf-RVT"/>
    <property type="match status" value="1"/>
</dbReference>
<gene>
    <name evidence="4" type="ORF">C5167_018427</name>
</gene>
<dbReference type="InterPro" id="IPR026960">
    <property type="entry name" value="RVT-Znf"/>
</dbReference>
<keyword evidence="5" id="KW-1185">Reference proteome</keyword>
<dbReference type="InterPro" id="IPR044730">
    <property type="entry name" value="RNase_H-like_dom_plant"/>
</dbReference>
<evidence type="ECO:0000256" key="1">
    <source>
        <dbReference type="SAM" id="MobiDB-lite"/>
    </source>
</evidence>
<evidence type="ECO:0008006" key="6">
    <source>
        <dbReference type="Google" id="ProtNLM"/>
    </source>
</evidence>
<dbReference type="PANTHER" id="PTHR47074:SF11">
    <property type="entry name" value="REVERSE TRANSCRIPTASE-LIKE PROTEIN"/>
    <property type="match status" value="1"/>
</dbReference>
<dbReference type="InterPro" id="IPR036397">
    <property type="entry name" value="RNaseH_sf"/>
</dbReference>
<evidence type="ECO:0000313" key="5">
    <source>
        <dbReference type="Proteomes" id="UP000316621"/>
    </source>
</evidence>
<dbReference type="Gramene" id="RZC49998">
    <property type="protein sequence ID" value="RZC49998"/>
    <property type="gene ID" value="C5167_018427"/>
</dbReference>
<evidence type="ECO:0000313" key="4">
    <source>
        <dbReference type="EMBL" id="RZC49998.1"/>
    </source>
</evidence>
<dbReference type="Proteomes" id="UP000316621">
    <property type="component" value="Chromosome 2"/>
</dbReference>
<dbReference type="InterPro" id="IPR052929">
    <property type="entry name" value="RNase_H-like_EbsB-rel"/>
</dbReference>
<sequence>MEEYDLRRSKRTREEGPTTNPTSNLLNSINTHINPIYQTTNNSFGESTDFDIHEENRMEYQQNYVEENTVRAFDSAEFVHGGLTTQNHHVNSANHHHQFPWIRFWRASLPPKFYFSCGKCVHDYLPVRERLARHTTNISYACPLCNIDAETVDHLLLKYQVSKQIWSAVDPNLAGIIGGLTLKNWIASWFTNTNVQECASFWCIKNCEERFDWKEHLSKQRTADDEEQAEAKAALEAIKWAKSENIQRLHLEGDCLNVVLAINGRVGSLRWTNNSIIMDCKEILSSFSSWVCVYVPRDTNEVAHCLAKEARHSSSSIFWRDDFPE</sequence>
<dbReference type="Gene3D" id="3.30.420.10">
    <property type="entry name" value="Ribonuclease H-like superfamily/Ribonuclease H"/>
    <property type="match status" value="1"/>
</dbReference>
<name>A0A4Y7IR95_PAPSO</name>